<evidence type="ECO:0000256" key="1">
    <source>
        <dbReference type="SAM" id="MobiDB-lite"/>
    </source>
</evidence>
<accession>A0A1X1UG76</accession>
<evidence type="ECO:0000313" key="3">
    <source>
        <dbReference type="EMBL" id="ORV55708.1"/>
    </source>
</evidence>
<dbReference type="Proteomes" id="UP000193010">
    <property type="component" value="Unassembled WGS sequence"/>
</dbReference>
<feature type="region of interest" description="Disordered" evidence="1">
    <location>
        <begin position="36"/>
        <end position="106"/>
    </location>
</feature>
<sequence>MRIIFAGVAGIAMLAFADAALPASAIPGQVRLTAIDSPLPQGPANLAGGGLATDDSDDEAQLQQQLAQQEMLQAQQQAEQQNEEAQQQALQAELQGQQVEQQANNP</sequence>
<name>A0A1X1UG76_MYCFL</name>
<gene>
    <name evidence="3" type="ORF">AWC05_10900</name>
</gene>
<reference evidence="3 4" key="1">
    <citation type="submission" date="2016-01" db="EMBL/GenBank/DDBJ databases">
        <title>The new phylogeny of the genus Mycobacterium.</title>
        <authorList>
            <person name="Tarcisio F."/>
            <person name="Conor M."/>
            <person name="Antonella G."/>
            <person name="Elisabetta G."/>
            <person name="Giulia F.S."/>
            <person name="Sara T."/>
            <person name="Anna F."/>
            <person name="Clotilde B."/>
            <person name="Roberto B."/>
            <person name="Veronica D.S."/>
            <person name="Fabio R."/>
            <person name="Monica P."/>
            <person name="Olivier J."/>
            <person name="Enrico T."/>
            <person name="Nicola S."/>
        </authorList>
    </citation>
    <scope>NUCLEOTIDE SEQUENCE [LARGE SCALE GENOMIC DNA]</scope>
    <source>
        <strain evidence="3 4">DSM 44852</strain>
    </source>
</reference>
<feature type="signal peptide" evidence="2">
    <location>
        <begin position="1"/>
        <end position="25"/>
    </location>
</feature>
<protein>
    <submittedName>
        <fullName evidence="3">Uncharacterized protein</fullName>
    </submittedName>
</protein>
<keyword evidence="2" id="KW-0732">Signal</keyword>
<keyword evidence="4" id="KW-1185">Reference proteome</keyword>
<dbReference type="AlphaFoldDB" id="A0A1X1UG76"/>
<feature type="chain" id="PRO_5013162971" evidence="2">
    <location>
        <begin position="26"/>
        <end position="106"/>
    </location>
</feature>
<dbReference type="EMBL" id="LQOV01000006">
    <property type="protein sequence ID" value="ORV55708.1"/>
    <property type="molecule type" value="Genomic_DNA"/>
</dbReference>
<feature type="compositionally biased region" description="Low complexity" evidence="1">
    <location>
        <begin position="61"/>
        <end position="106"/>
    </location>
</feature>
<proteinExistence type="predicted"/>
<comment type="caution">
    <text evidence="3">The sequence shown here is derived from an EMBL/GenBank/DDBJ whole genome shotgun (WGS) entry which is preliminary data.</text>
</comment>
<evidence type="ECO:0000313" key="4">
    <source>
        <dbReference type="Proteomes" id="UP000193010"/>
    </source>
</evidence>
<evidence type="ECO:0000256" key="2">
    <source>
        <dbReference type="SAM" id="SignalP"/>
    </source>
</evidence>
<organism evidence="3 4">
    <name type="scientific">Mycobacterium florentinum</name>
    <dbReference type="NCBI Taxonomy" id="292462"/>
    <lineage>
        <taxon>Bacteria</taxon>
        <taxon>Bacillati</taxon>
        <taxon>Actinomycetota</taxon>
        <taxon>Actinomycetes</taxon>
        <taxon>Mycobacteriales</taxon>
        <taxon>Mycobacteriaceae</taxon>
        <taxon>Mycobacterium</taxon>
        <taxon>Mycobacterium simiae complex</taxon>
    </lineage>
</organism>